<feature type="domain" description="Rhodanese" evidence="3">
    <location>
        <begin position="58"/>
        <end position="142"/>
    </location>
</feature>
<dbReference type="STRING" id="670052.PA27867_3350"/>
<gene>
    <name evidence="4" type="ORF">PA27867_3350</name>
</gene>
<reference evidence="4 5" key="1">
    <citation type="submission" date="2016-06" db="EMBL/GenBank/DDBJ databases">
        <title>Genome sequencing of Cryobacterium arcticum PAMC 27867.</title>
        <authorList>
            <person name="Lee J."/>
            <person name="Kim O.-S."/>
        </authorList>
    </citation>
    <scope>NUCLEOTIDE SEQUENCE [LARGE SCALE GENOMIC DNA]</scope>
    <source>
        <strain evidence="4 5">PAMC 27867</strain>
    </source>
</reference>
<dbReference type="AlphaFoldDB" id="A0A1B1BNT0"/>
<keyword evidence="5" id="KW-1185">Reference proteome</keyword>
<dbReference type="KEGG" id="cart:PA27867_3350"/>
<dbReference type="InterPro" id="IPR001763">
    <property type="entry name" value="Rhodanese-like_dom"/>
</dbReference>
<dbReference type="InterPro" id="IPR050229">
    <property type="entry name" value="GlpE_sulfurtransferase"/>
</dbReference>
<evidence type="ECO:0000256" key="2">
    <source>
        <dbReference type="SAM" id="SignalP"/>
    </source>
</evidence>
<dbReference type="Pfam" id="PF00581">
    <property type="entry name" value="Rhodanese"/>
    <property type="match status" value="1"/>
</dbReference>
<sequence precursor="true">MKTPRLALVLALAGALGLAGCSAGTSSPGTSPGTSPGAETIGPQSTPDSTTAPLTLSTIIDVRTPAEYAEGHLDGAMNIDVQAADFADRIAELPTDAEYIVYCRTGSRAAAAVAQMTALGFIDVTNAGSLADASASTGIAVVSD</sequence>
<evidence type="ECO:0000313" key="5">
    <source>
        <dbReference type="Proteomes" id="UP000092582"/>
    </source>
</evidence>
<dbReference type="SMART" id="SM00450">
    <property type="entry name" value="RHOD"/>
    <property type="match status" value="1"/>
</dbReference>
<feature type="compositionally biased region" description="Polar residues" evidence="1">
    <location>
        <begin position="42"/>
        <end position="52"/>
    </location>
</feature>
<keyword evidence="2" id="KW-0732">Signal</keyword>
<protein>
    <recommendedName>
        <fullName evidence="3">Rhodanese domain-containing protein</fullName>
    </recommendedName>
</protein>
<dbReference type="SUPFAM" id="SSF52821">
    <property type="entry name" value="Rhodanese/Cell cycle control phosphatase"/>
    <property type="match status" value="1"/>
</dbReference>
<dbReference type="InterPro" id="IPR036873">
    <property type="entry name" value="Rhodanese-like_dom_sf"/>
</dbReference>
<feature type="chain" id="PRO_5008520025" description="Rhodanese domain-containing protein" evidence="2">
    <location>
        <begin position="24"/>
        <end position="144"/>
    </location>
</feature>
<evidence type="ECO:0000313" key="4">
    <source>
        <dbReference type="EMBL" id="ANP74279.1"/>
    </source>
</evidence>
<dbReference type="OrthoDB" id="9800872at2"/>
<feature type="region of interest" description="Disordered" evidence="1">
    <location>
        <begin position="23"/>
        <end position="52"/>
    </location>
</feature>
<dbReference type="RefSeq" id="WP_066598226.1">
    <property type="nucleotide sequence ID" value="NZ_CP016282.1"/>
</dbReference>
<dbReference type="PANTHER" id="PTHR43031">
    <property type="entry name" value="FAD-DEPENDENT OXIDOREDUCTASE"/>
    <property type="match status" value="1"/>
</dbReference>
<name>A0A1B1BNT0_9MICO</name>
<dbReference type="EMBL" id="CP016282">
    <property type="protein sequence ID" value="ANP74279.1"/>
    <property type="molecule type" value="Genomic_DNA"/>
</dbReference>
<proteinExistence type="predicted"/>
<dbReference type="Gene3D" id="3.40.250.10">
    <property type="entry name" value="Rhodanese-like domain"/>
    <property type="match status" value="1"/>
</dbReference>
<evidence type="ECO:0000256" key="1">
    <source>
        <dbReference type="SAM" id="MobiDB-lite"/>
    </source>
</evidence>
<feature type="compositionally biased region" description="Low complexity" evidence="1">
    <location>
        <begin position="23"/>
        <end position="38"/>
    </location>
</feature>
<evidence type="ECO:0000259" key="3">
    <source>
        <dbReference type="PROSITE" id="PS50206"/>
    </source>
</evidence>
<dbReference type="PROSITE" id="PS51257">
    <property type="entry name" value="PROKAR_LIPOPROTEIN"/>
    <property type="match status" value="1"/>
</dbReference>
<dbReference type="CDD" id="cd00158">
    <property type="entry name" value="RHOD"/>
    <property type="match status" value="1"/>
</dbReference>
<dbReference type="Proteomes" id="UP000092582">
    <property type="component" value="Chromosome 1"/>
</dbReference>
<dbReference type="PANTHER" id="PTHR43031:SF1">
    <property type="entry name" value="PYRIDINE NUCLEOTIDE-DISULPHIDE OXIDOREDUCTASE"/>
    <property type="match status" value="1"/>
</dbReference>
<organism evidence="4 5">
    <name type="scientific">Cryobacterium arcticum</name>
    <dbReference type="NCBI Taxonomy" id="670052"/>
    <lineage>
        <taxon>Bacteria</taxon>
        <taxon>Bacillati</taxon>
        <taxon>Actinomycetota</taxon>
        <taxon>Actinomycetes</taxon>
        <taxon>Micrococcales</taxon>
        <taxon>Microbacteriaceae</taxon>
        <taxon>Cryobacterium</taxon>
    </lineage>
</organism>
<accession>A0A1B1BNT0</accession>
<dbReference type="PROSITE" id="PS50206">
    <property type="entry name" value="RHODANESE_3"/>
    <property type="match status" value="1"/>
</dbReference>
<feature type="signal peptide" evidence="2">
    <location>
        <begin position="1"/>
        <end position="23"/>
    </location>
</feature>